<dbReference type="HOGENOM" id="CLU_1674936_0_0_0"/>
<dbReference type="AlphaFoldDB" id="D5EHL4"/>
<organism evidence="2 3">
    <name type="scientific">Coraliomargarita akajimensis (strain DSM 45221 / IAM 15411 / JCM 23193 / KCTC 12865 / 04OKA010-24)</name>
    <dbReference type="NCBI Taxonomy" id="583355"/>
    <lineage>
        <taxon>Bacteria</taxon>
        <taxon>Pseudomonadati</taxon>
        <taxon>Verrucomicrobiota</taxon>
        <taxon>Opitutia</taxon>
        <taxon>Puniceicoccales</taxon>
        <taxon>Coraliomargaritaceae</taxon>
        <taxon>Coraliomargarita</taxon>
    </lineage>
</organism>
<keyword evidence="1" id="KW-0812">Transmembrane</keyword>
<evidence type="ECO:0000313" key="2">
    <source>
        <dbReference type="EMBL" id="ADE54055.1"/>
    </source>
</evidence>
<sequence>MSGVRYRTTNTLPAGDSTQPMFKTVALLILVLGLVGCVNLVSDYDSHTYTSLTSLKGEMKVAFEEFSKTGASGEADAALLQQFHVKMSQALEYEAGKQLNDDTVAQFAILDETLRDVIDRFRANENSLSPGYARAKWLIMNSAFDLAIETEREKLNK</sequence>
<dbReference type="EMBL" id="CP001998">
    <property type="protein sequence ID" value="ADE54055.1"/>
    <property type="molecule type" value="Genomic_DNA"/>
</dbReference>
<keyword evidence="1" id="KW-0472">Membrane</keyword>
<name>D5EHL4_CORAD</name>
<accession>D5EHL4</accession>
<dbReference type="STRING" id="583355.Caka_1033"/>
<keyword evidence="3" id="KW-1185">Reference proteome</keyword>
<keyword evidence="1" id="KW-1133">Transmembrane helix</keyword>
<evidence type="ECO:0000313" key="3">
    <source>
        <dbReference type="Proteomes" id="UP000000925"/>
    </source>
</evidence>
<dbReference type="Proteomes" id="UP000000925">
    <property type="component" value="Chromosome"/>
</dbReference>
<dbReference type="KEGG" id="caa:Caka_1033"/>
<feature type="transmembrane region" description="Helical" evidence="1">
    <location>
        <begin position="20"/>
        <end position="41"/>
    </location>
</feature>
<protein>
    <submittedName>
        <fullName evidence="2">Uncharacterized protein</fullName>
    </submittedName>
</protein>
<dbReference type="RefSeq" id="WP_013042777.1">
    <property type="nucleotide sequence ID" value="NC_014008.1"/>
</dbReference>
<proteinExistence type="predicted"/>
<gene>
    <name evidence="2" type="ordered locus">Caka_1033</name>
</gene>
<reference evidence="2 3" key="1">
    <citation type="journal article" date="2010" name="Stand. Genomic Sci.">
        <title>Complete genome sequence of Coraliomargarita akajimensis type strain (04OKA010-24).</title>
        <authorList>
            <person name="Mavromatis K."/>
            <person name="Abt B."/>
            <person name="Brambilla E."/>
            <person name="Lapidus A."/>
            <person name="Copeland A."/>
            <person name="Deshpande S."/>
            <person name="Nolan M."/>
            <person name="Lucas S."/>
            <person name="Tice H."/>
            <person name="Cheng J.F."/>
            <person name="Han C."/>
            <person name="Detter J.C."/>
            <person name="Woyke T."/>
            <person name="Goodwin L."/>
            <person name="Pitluck S."/>
            <person name="Held B."/>
            <person name="Brettin T."/>
            <person name="Tapia R."/>
            <person name="Ivanova N."/>
            <person name="Mikhailova N."/>
            <person name="Pati A."/>
            <person name="Liolios K."/>
            <person name="Chen A."/>
            <person name="Palaniappan K."/>
            <person name="Land M."/>
            <person name="Hauser L."/>
            <person name="Chang Y.J."/>
            <person name="Jeffries C.D."/>
            <person name="Rohde M."/>
            <person name="Goker M."/>
            <person name="Bristow J."/>
            <person name="Eisen J.A."/>
            <person name="Markowitz V."/>
            <person name="Hugenholtz P."/>
            <person name="Klenk H.P."/>
            <person name="Kyrpides N.C."/>
        </authorList>
    </citation>
    <scope>NUCLEOTIDE SEQUENCE [LARGE SCALE GENOMIC DNA]</scope>
    <source>
        <strain evidence="3">DSM 45221 / IAM 15411 / JCM 23193 / KCTC 12865</strain>
    </source>
</reference>
<evidence type="ECO:0000256" key="1">
    <source>
        <dbReference type="SAM" id="Phobius"/>
    </source>
</evidence>